<feature type="transmembrane region" description="Helical" evidence="1">
    <location>
        <begin position="169"/>
        <end position="190"/>
    </location>
</feature>
<feature type="transmembrane region" description="Helical" evidence="1">
    <location>
        <begin position="29"/>
        <end position="50"/>
    </location>
</feature>
<dbReference type="Proteomes" id="UP000339690">
    <property type="component" value="Chromosome"/>
</dbReference>
<evidence type="ECO:0000313" key="3">
    <source>
        <dbReference type="Proteomes" id="UP000339690"/>
    </source>
</evidence>
<accession>A0A5Q2TG92</accession>
<proteinExistence type="predicted"/>
<dbReference type="KEGG" id="grc:GI584_02745"/>
<sequence>MNENITKPLGFGAILDQTFRIIKSNFKPLFMITFFVMVPIFALQSLILSLTGRDLIVSGDPGQNLIEQLITGADSVVNTTIQEDLISAFVNLLILFATPILAGAITWAVKYARDGKDLLAKEMIIKTLPRYWPLLGSTLLFGLITFALLLPCFIIIGLTSVTFMFVDPIFGFGIMMLFSLGIFIGLGLLLTKWSLYLPAVLFDEVAPGLSKSWRLTKKQTWKFFGLFIVLFIITTIISSILQLPLIFLGNSVLFQLLTKVISLITSIVFTVGYAVMYLDASVRQEGTDLKEMIKEYEVTEES</sequence>
<feature type="transmembrane region" description="Helical" evidence="1">
    <location>
        <begin position="131"/>
        <end position="157"/>
    </location>
</feature>
<keyword evidence="1" id="KW-0812">Transmembrane</keyword>
<feature type="transmembrane region" description="Helical" evidence="1">
    <location>
        <begin position="223"/>
        <end position="248"/>
    </location>
</feature>
<organism evidence="2 3">
    <name type="scientific">Gracilibacillus salitolerans</name>
    <dbReference type="NCBI Taxonomy" id="2663022"/>
    <lineage>
        <taxon>Bacteria</taxon>
        <taxon>Bacillati</taxon>
        <taxon>Bacillota</taxon>
        <taxon>Bacilli</taxon>
        <taxon>Bacillales</taxon>
        <taxon>Bacillaceae</taxon>
        <taxon>Gracilibacillus</taxon>
    </lineage>
</organism>
<dbReference type="PANTHER" id="PTHR33133">
    <property type="entry name" value="OS08G0107100 PROTEIN-RELATED"/>
    <property type="match status" value="1"/>
</dbReference>
<protein>
    <recommendedName>
        <fullName evidence="4">Glycerophosphoryl diester phosphodiesterase membrane domain-containing protein</fullName>
    </recommendedName>
</protein>
<dbReference type="AlphaFoldDB" id="A0A5Q2TG92"/>
<dbReference type="RefSeq" id="WP_153790170.1">
    <property type="nucleotide sequence ID" value="NZ_CP045915.1"/>
</dbReference>
<dbReference type="PANTHER" id="PTHR33133:SF1">
    <property type="entry name" value="EXPRESSED PROTEIN-RELATED"/>
    <property type="match status" value="1"/>
</dbReference>
<gene>
    <name evidence="2" type="ORF">GI584_02745</name>
</gene>
<evidence type="ECO:0008006" key="4">
    <source>
        <dbReference type="Google" id="ProtNLM"/>
    </source>
</evidence>
<keyword evidence="1" id="KW-1133">Transmembrane helix</keyword>
<keyword evidence="3" id="KW-1185">Reference proteome</keyword>
<feature type="transmembrane region" description="Helical" evidence="1">
    <location>
        <begin position="260"/>
        <end position="280"/>
    </location>
</feature>
<reference evidence="2 3" key="1">
    <citation type="submission" date="2019-11" db="EMBL/GenBank/DDBJ databases">
        <title>Gracilibacillus salitolerans sp. nov., a moderate halophile isolated from a saline soil in northwest China.</title>
        <authorList>
            <person name="Gan L."/>
        </authorList>
    </citation>
    <scope>NUCLEOTIDE SEQUENCE [LARGE SCALE GENOMIC DNA]</scope>
    <source>
        <strain evidence="2 3">SCU50</strain>
    </source>
</reference>
<evidence type="ECO:0000313" key="2">
    <source>
        <dbReference type="EMBL" id="QGH33033.1"/>
    </source>
</evidence>
<dbReference type="EMBL" id="CP045915">
    <property type="protein sequence ID" value="QGH33033.1"/>
    <property type="molecule type" value="Genomic_DNA"/>
</dbReference>
<evidence type="ECO:0000256" key="1">
    <source>
        <dbReference type="SAM" id="Phobius"/>
    </source>
</evidence>
<name>A0A5Q2TG92_9BACI</name>
<feature type="transmembrane region" description="Helical" evidence="1">
    <location>
        <begin position="85"/>
        <end position="110"/>
    </location>
</feature>
<keyword evidence="1" id="KW-0472">Membrane</keyword>